<dbReference type="Proteomes" id="UP000293162">
    <property type="component" value="Unassembled WGS sequence"/>
</dbReference>
<gene>
    <name evidence="2" type="ORF">EWM59_04115</name>
</gene>
<keyword evidence="1" id="KW-0472">Membrane</keyword>
<dbReference type="AlphaFoldDB" id="A0A4Q5M445"/>
<keyword evidence="1" id="KW-0812">Transmembrane</keyword>
<accession>A0A4Q5M445</accession>
<evidence type="ECO:0000313" key="2">
    <source>
        <dbReference type="EMBL" id="RYU97101.1"/>
    </source>
</evidence>
<keyword evidence="3" id="KW-1185">Reference proteome</keyword>
<organism evidence="2 3">
    <name type="scientific">Emticicia agri</name>
    <dbReference type="NCBI Taxonomy" id="2492393"/>
    <lineage>
        <taxon>Bacteria</taxon>
        <taxon>Pseudomonadati</taxon>
        <taxon>Bacteroidota</taxon>
        <taxon>Cytophagia</taxon>
        <taxon>Cytophagales</taxon>
        <taxon>Leadbetterellaceae</taxon>
        <taxon>Emticicia</taxon>
    </lineage>
</organism>
<comment type="caution">
    <text evidence="2">The sequence shown here is derived from an EMBL/GenBank/DDBJ whole genome shotgun (WGS) entry which is preliminary data.</text>
</comment>
<proteinExistence type="predicted"/>
<evidence type="ECO:0000256" key="1">
    <source>
        <dbReference type="SAM" id="Phobius"/>
    </source>
</evidence>
<feature type="transmembrane region" description="Helical" evidence="1">
    <location>
        <begin position="48"/>
        <end position="70"/>
    </location>
</feature>
<name>A0A4Q5M445_9BACT</name>
<keyword evidence="1" id="KW-1133">Transmembrane helix</keyword>
<dbReference type="EMBL" id="SEWF01000004">
    <property type="protein sequence ID" value="RYU97101.1"/>
    <property type="molecule type" value="Genomic_DNA"/>
</dbReference>
<dbReference type="RefSeq" id="WP_130019678.1">
    <property type="nucleotide sequence ID" value="NZ_SEWF01000004.1"/>
</dbReference>
<reference evidence="2 3" key="1">
    <citation type="submission" date="2019-02" db="EMBL/GenBank/DDBJ databases">
        <title>Bacterial novel species Emticicia sp. 17J42-9 isolated from soil.</title>
        <authorList>
            <person name="Jung H.-Y."/>
        </authorList>
    </citation>
    <scope>NUCLEOTIDE SEQUENCE [LARGE SCALE GENOMIC DNA]</scope>
    <source>
        <strain evidence="2 3">17J42-9</strain>
    </source>
</reference>
<feature type="transmembrane region" description="Helical" evidence="1">
    <location>
        <begin position="16"/>
        <end position="36"/>
    </location>
</feature>
<dbReference type="OrthoDB" id="680984at2"/>
<feature type="transmembrane region" description="Helical" evidence="1">
    <location>
        <begin position="77"/>
        <end position="101"/>
    </location>
</feature>
<evidence type="ECO:0000313" key="3">
    <source>
        <dbReference type="Proteomes" id="UP000293162"/>
    </source>
</evidence>
<sequence>MFELLAAKLSAIPKKIFLIDSVGGFLTTLILATILANFEAYFAMPRHIVYVLAAIGLVYMCYSFACYFFITNHYRLFLKLIVFANIFYSCLTLGLVCYFYGNLTVLGISYFLLEIVVIVCLSIIEYKTYQLLSAST</sequence>
<protein>
    <submittedName>
        <fullName evidence="2">Uncharacterized protein</fullName>
    </submittedName>
</protein>
<feature type="transmembrane region" description="Helical" evidence="1">
    <location>
        <begin position="107"/>
        <end position="126"/>
    </location>
</feature>